<feature type="domain" description="Glyoxalase-like" evidence="1">
    <location>
        <begin position="12"/>
        <end position="191"/>
    </location>
</feature>
<dbReference type="Pfam" id="PF13468">
    <property type="entry name" value="Glyoxalase_3"/>
    <property type="match status" value="1"/>
</dbReference>
<dbReference type="InterPro" id="IPR025870">
    <property type="entry name" value="Glyoxalase-like_dom"/>
</dbReference>
<gene>
    <name evidence="2" type="ORF">ACFOEN_10340</name>
</gene>
<dbReference type="Proteomes" id="UP001595556">
    <property type="component" value="Unassembled WGS sequence"/>
</dbReference>
<dbReference type="SUPFAM" id="SSF54593">
    <property type="entry name" value="Glyoxalase/Bleomycin resistance protein/Dihydroxybiphenyl dioxygenase"/>
    <property type="match status" value="1"/>
</dbReference>
<evidence type="ECO:0000313" key="3">
    <source>
        <dbReference type="Proteomes" id="UP001595556"/>
    </source>
</evidence>
<reference evidence="3" key="1">
    <citation type="journal article" date="2019" name="Int. J. Syst. Evol. Microbiol.">
        <title>The Global Catalogue of Microorganisms (GCM) 10K type strain sequencing project: providing services to taxonomists for standard genome sequencing and annotation.</title>
        <authorList>
            <consortium name="The Broad Institute Genomics Platform"/>
            <consortium name="The Broad Institute Genome Sequencing Center for Infectious Disease"/>
            <person name="Wu L."/>
            <person name="Ma J."/>
        </authorList>
    </citation>
    <scope>NUCLEOTIDE SEQUENCE [LARGE SCALE GENOMIC DNA]</scope>
    <source>
        <strain evidence="3">KCTC 52168</strain>
    </source>
</reference>
<dbReference type="EMBL" id="JBHRTI010000004">
    <property type="protein sequence ID" value="MFC3148040.1"/>
    <property type="molecule type" value="Genomic_DNA"/>
</dbReference>
<dbReference type="RefSeq" id="WP_377303624.1">
    <property type="nucleotide sequence ID" value="NZ_CP180191.1"/>
</dbReference>
<dbReference type="Gene3D" id="3.10.180.10">
    <property type="entry name" value="2,3-Dihydroxybiphenyl 1,2-Dioxygenase, domain 1"/>
    <property type="match status" value="1"/>
</dbReference>
<proteinExistence type="predicted"/>
<dbReference type="InterPro" id="IPR029068">
    <property type="entry name" value="Glyas_Bleomycin-R_OHBP_Dase"/>
</dbReference>
<sequence>MSKAAAAQTAQIDHLVVACRDLAQAAAWCEATFGMAAAPGGQHPLMGTHNLLLNLNDGIYFEMIAIDPSLPAPAGPRWFGLDDPVVRDAIEHGPQLVHWVARASQPLKSDADTEVRDFERSIYRWQMALPRTGDAAAMRRLGGCLPLVIHWKANEAGEVPHPTQKLPTSHVRLKSFSLQHPDLPALRSGLRAIGFAPDPAVKTPVLPGAAPMLSAEFDAPSGPVVLTSPML</sequence>
<evidence type="ECO:0000313" key="2">
    <source>
        <dbReference type="EMBL" id="MFC3148040.1"/>
    </source>
</evidence>
<name>A0ABV7H7C4_9BURK</name>
<organism evidence="2 3">
    <name type="scientific">Piscinibacterium candidicorallinum</name>
    <dbReference type="NCBI Taxonomy" id="1793872"/>
    <lineage>
        <taxon>Bacteria</taxon>
        <taxon>Pseudomonadati</taxon>
        <taxon>Pseudomonadota</taxon>
        <taxon>Betaproteobacteria</taxon>
        <taxon>Burkholderiales</taxon>
        <taxon>Piscinibacterium</taxon>
    </lineage>
</organism>
<protein>
    <submittedName>
        <fullName evidence="2">VOC family protein</fullName>
    </submittedName>
</protein>
<keyword evidence="3" id="KW-1185">Reference proteome</keyword>
<comment type="caution">
    <text evidence="2">The sequence shown here is derived from an EMBL/GenBank/DDBJ whole genome shotgun (WGS) entry which is preliminary data.</text>
</comment>
<accession>A0ABV7H7C4</accession>
<evidence type="ECO:0000259" key="1">
    <source>
        <dbReference type="Pfam" id="PF13468"/>
    </source>
</evidence>